<feature type="transmembrane region" description="Helical" evidence="7">
    <location>
        <begin position="195"/>
        <end position="216"/>
    </location>
</feature>
<evidence type="ECO:0000256" key="2">
    <source>
        <dbReference type="ARBA" id="ARBA00022448"/>
    </source>
</evidence>
<dbReference type="InterPro" id="IPR035906">
    <property type="entry name" value="MetI-like_sf"/>
</dbReference>
<dbReference type="PANTHER" id="PTHR43163:SF7">
    <property type="entry name" value="DIPEPTIDE-TRANSPORT INTEGRAL MEMBRANE PROTEIN ABC TRANSPORTER DPPB-RELATED"/>
    <property type="match status" value="1"/>
</dbReference>
<feature type="transmembrane region" description="Helical" evidence="7">
    <location>
        <begin position="159"/>
        <end position="183"/>
    </location>
</feature>
<evidence type="ECO:0000256" key="5">
    <source>
        <dbReference type="ARBA" id="ARBA00022989"/>
    </source>
</evidence>
<name>A0A386WEZ3_9ACTN</name>
<evidence type="ECO:0000259" key="8">
    <source>
        <dbReference type="PROSITE" id="PS50928"/>
    </source>
</evidence>
<dbReference type="Proteomes" id="UP000267804">
    <property type="component" value="Chromosome"/>
</dbReference>
<gene>
    <name evidence="9" type="ORF">CSH63_05915</name>
</gene>
<keyword evidence="2 7" id="KW-0813">Transport</keyword>
<feature type="transmembrane region" description="Helical" evidence="7">
    <location>
        <begin position="300"/>
        <end position="319"/>
    </location>
</feature>
<dbReference type="EMBL" id="CP024087">
    <property type="protein sequence ID" value="AYF26976.1"/>
    <property type="molecule type" value="Genomic_DNA"/>
</dbReference>
<dbReference type="Pfam" id="PF00528">
    <property type="entry name" value="BPD_transp_1"/>
    <property type="match status" value="1"/>
</dbReference>
<comment type="subcellular location">
    <subcellularLocation>
        <location evidence="1 7">Cell membrane</location>
        <topology evidence="1 7">Multi-pass membrane protein</topology>
    </subcellularLocation>
</comment>
<dbReference type="CDD" id="cd06261">
    <property type="entry name" value="TM_PBP2"/>
    <property type="match status" value="1"/>
</dbReference>
<feature type="transmembrane region" description="Helical" evidence="7">
    <location>
        <begin position="257"/>
        <end position="280"/>
    </location>
</feature>
<evidence type="ECO:0000313" key="10">
    <source>
        <dbReference type="Proteomes" id="UP000267804"/>
    </source>
</evidence>
<proteinExistence type="inferred from homology"/>
<dbReference type="InterPro" id="IPR000515">
    <property type="entry name" value="MetI-like"/>
</dbReference>
<evidence type="ECO:0000256" key="1">
    <source>
        <dbReference type="ARBA" id="ARBA00004651"/>
    </source>
</evidence>
<keyword evidence="5 7" id="KW-1133">Transmembrane helix</keyword>
<keyword evidence="6 7" id="KW-0472">Membrane</keyword>
<sequence>MCPRRWTRTTIARPGCRSDRPAQVRSVSRVLRQLVTIPLLALGVALVAYVLIDALPGDPARVVAGAGADAGNVEAVREQLGLDKPAAQRLLEYLGGLFRGDLGTSFQTGRPVLTELLAVFPTTVQLAVVAEVVALTAGLLIGALAALRGGRFASNALMTGSAVAVSLPMFALALLLQLVFAQWLGWLPPSGSGGILSAAIVLPAVTCAIPSAGFVARFARASIAGHLDDEHVRTAVAKGVRPATVGRRHVLRVSYGPLISVAAADLSRLLGGVAIVEVIFSWPGAGKYAYDALVHRDLPALQGALLAITIVVLLTNQFAEIAYRLVDPRIGAHDD</sequence>
<feature type="domain" description="ABC transmembrane type-1" evidence="8">
    <location>
        <begin position="120"/>
        <end position="323"/>
    </location>
</feature>
<accession>A0A386WEZ3</accession>
<protein>
    <submittedName>
        <fullName evidence="9">Glutathione ABC transporter permease GsiC</fullName>
    </submittedName>
</protein>
<dbReference type="KEGG" id="mtua:CSH63_05915"/>
<dbReference type="PROSITE" id="PS50928">
    <property type="entry name" value="ABC_TM1"/>
    <property type="match status" value="1"/>
</dbReference>
<dbReference type="PANTHER" id="PTHR43163">
    <property type="entry name" value="DIPEPTIDE TRANSPORT SYSTEM PERMEASE PROTEIN DPPB-RELATED"/>
    <property type="match status" value="1"/>
</dbReference>
<dbReference type="Gene3D" id="1.10.3720.10">
    <property type="entry name" value="MetI-like"/>
    <property type="match status" value="1"/>
</dbReference>
<reference evidence="9 10" key="1">
    <citation type="submission" date="2017-10" db="EMBL/GenBank/DDBJ databases">
        <title>Integration of genomic and chemical information greatly accelerates assignment of the full stereostructure of myelolactone, a potent inhibitor of myeloma from a marine-derived Micromonospora.</title>
        <authorList>
            <person name="Kim M.C."/>
            <person name="Machado H."/>
            <person name="Jensen P.R."/>
            <person name="Fenical W."/>
        </authorList>
    </citation>
    <scope>NUCLEOTIDE SEQUENCE [LARGE SCALE GENOMIC DNA]</scope>
    <source>
        <strain evidence="9 10">CNY-010</strain>
    </source>
</reference>
<evidence type="ECO:0000313" key="9">
    <source>
        <dbReference type="EMBL" id="AYF26976.1"/>
    </source>
</evidence>
<organism evidence="9 10">
    <name type="scientific">Micromonospora tulbaghiae</name>
    <dbReference type="NCBI Taxonomy" id="479978"/>
    <lineage>
        <taxon>Bacteria</taxon>
        <taxon>Bacillati</taxon>
        <taxon>Actinomycetota</taxon>
        <taxon>Actinomycetes</taxon>
        <taxon>Micromonosporales</taxon>
        <taxon>Micromonosporaceae</taxon>
        <taxon>Micromonospora</taxon>
    </lineage>
</organism>
<dbReference type="GO" id="GO:0055085">
    <property type="term" value="P:transmembrane transport"/>
    <property type="evidence" value="ECO:0007669"/>
    <property type="project" value="InterPro"/>
</dbReference>
<comment type="similarity">
    <text evidence="7">Belongs to the binding-protein-dependent transport system permease family.</text>
</comment>
<keyword evidence="4 7" id="KW-0812">Transmembrane</keyword>
<evidence type="ECO:0000256" key="7">
    <source>
        <dbReference type="RuleBase" id="RU363032"/>
    </source>
</evidence>
<keyword evidence="3" id="KW-1003">Cell membrane</keyword>
<dbReference type="Pfam" id="PF19300">
    <property type="entry name" value="BPD_transp_1_N"/>
    <property type="match status" value="1"/>
</dbReference>
<dbReference type="InterPro" id="IPR045621">
    <property type="entry name" value="BPD_transp_1_N"/>
</dbReference>
<evidence type="ECO:0000256" key="6">
    <source>
        <dbReference type="ARBA" id="ARBA00023136"/>
    </source>
</evidence>
<evidence type="ECO:0000256" key="4">
    <source>
        <dbReference type="ARBA" id="ARBA00022692"/>
    </source>
</evidence>
<feature type="transmembrane region" description="Helical" evidence="7">
    <location>
        <begin position="126"/>
        <end position="147"/>
    </location>
</feature>
<feature type="transmembrane region" description="Helical" evidence="7">
    <location>
        <begin position="30"/>
        <end position="52"/>
    </location>
</feature>
<dbReference type="AlphaFoldDB" id="A0A386WEZ3"/>
<evidence type="ECO:0000256" key="3">
    <source>
        <dbReference type="ARBA" id="ARBA00022475"/>
    </source>
</evidence>
<dbReference type="SUPFAM" id="SSF161098">
    <property type="entry name" value="MetI-like"/>
    <property type="match status" value="1"/>
</dbReference>
<dbReference type="GO" id="GO:0005886">
    <property type="term" value="C:plasma membrane"/>
    <property type="evidence" value="ECO:0007669"/>
    <property type="project" value="UniProtKB-SubCell"/>
</dbReference>